<dbReference type="InterPro" id="IPR047721">
    <property type="entry name" value="DrmB"/>
</dbReference>
<dbReference type="Proteomes" id="UP001501266">
    <property type="component" value="Unassembled WGS sequence"/>
</dbReference>
<protein>
    <submittedName>
        <fullName evidence="2">DUF1998 domain-containing protein</fullName>
    </submittedName>
</protein>
<dbReference type="NCBIfam" id="NF038324">
    <property type="entry name" value="DrmB_fam"/>
    <property type="match status" value="1"/>
</dbReference>
<dbReference type="Pfam" id="PF09369">
    <property type="entry name" value="MZB"/>
    <property type="match status" value="1"/>
</dbReference>
<dbReference type="EMBL" id="BAAAKK010000005">
    <property type="protein sequence ID" value="GAA1424349.1"/>
    <property type="molecule type" value="Genomic_DNA"/>
</dbReference>
<proteinExistence type="predicted"/>
<feature type="domain" description="MrfA-like Zn-binding" evidence="1">
    <location>
        <begin position="443"/>
        <end position="539"/>
    </location>
</feature>
<organism evidence="2 3">
    <name type="scientific">Agrococcus citreus</name>
    <dbReference type="NCBI Taxonomy" id="84643"/>
    <lineage>
        <taxon>Bacteria</taxon>
        <taxon>Bacillati</taxon>
        <taxon>Actinomycetota</taxon>
        <taxon>Actinomycetes</taxon>
        <taxon>Micrococcales</taxon>
        <taxon>Microbacteriaceae</taxon>
        <taxon>Agrococcus</taxon>
    </lineage>
</organism>
<accession>A0ABP4JKS6</accession>
<comment type="caution">
    <text evidence="2">The sequence shown here is derived from an EMBL/GenBank/DDBJ whole genome shotgun (WGS) entry which is preliminary data.</text>
</comment>
<dbReference type="RefSeq" id="WP_343920046.1">
    <property type="nucleotide sequence ID" value="NZ_BAAAKK010000005.1"/>
</dbReference>
<evidence type="ECO:0000259" key="1">
    <source>
        <dbReference type="Pfam" id="PF09369"/>
    </source>
</evidence>
<keyword evidence="3" id="KW-1185">Reference proteome</keyword>
<gene>
    <name evidence="2" type="ORF">GCM10009640_20370</name>
</gene>
<evidence type="ECO:0000313" key="3">
    <source>
        <dbReference type="Proteomes" id="UP001501266"/>
    </source>
</evidence>
<sequence length="577" mass="61979">MATTDRPKARQSQLVTTYGVGSLFPAGDQSFMICGIDDWDERSSPSIEEPRLARSMGVAHFRGPSSGRSSGDVPAVRFPEMHYCPNCRRLAPFWKFNSKSMTCDAPECEDRDLTPSRFVACCEDGHIEDFPYFAWVHRGAPSTGGSHLLRIETRGASSSLADIEIHCSCGVRPYNLEGSFSRMALREIKPCSGRRPWLPGARDDACGKPLRVLQRGSANVWFAAMQSAISIPPWSSPDAKFVTKYWPMLQYMPDDPLRDTVSQMIAESRSESLTVQGIVDAVRQRKGLATTAAPTDDSLRDEEYRALVDGNDGASLDTFRCIQVAVHPAIRRFIGQVSVVPRLREVRALAGFTRVTAAPTATASPAIAKLSHQRVNWLPATEVLGEGIFVRLDESVVKGWESESLASLRAGALASAIDARNISTGDVAVTPPTARFLAVHSIAHALMVELSLDAGYPVGSLRERIYAGEGQAGILLYTASSDSAGSLGGLAALGQAASFARALSAAVSRAGWCSNDPVCAESGPSGSDGLNLAACHACLLVPETSCEHRNIYLDRVTLVGWTDGTNGGLFDKIGAIT</sequence>
<evidence type="ECO:0000313" key="2">
    <source>
        <dbReference type="EMBL" id="GAA1424349.1"/>
    </source>
</evidence>
<name>A0ABP4JKS6_9MICO</name>
<dbReference type="InterPro" id="IPR018973">
    <property type="entry name" value="MZB"/>
</dbReference>
<reference evidence="3" key="1">
    <citation type="journal article" date="2019" name="Int. J. Syst. Evol. Microbiol.">
        <title>The Global Catalogue of Microorganisms (GCM) 10K type strain sequencing project: providing services to taxonomists for standard genome sequencing and annotation.</title>
        <authorList>
            <consortium name="The Broad Institute Genomics Platform"/>
            <consortium name="The Broad Institute Genome Sequencing Center for Infectious Disease"/>
            <person name="Wu L."/>
            <person name="Ma J."/>
        </authorList>
    </citation>
    <scope>NUCLEOTIDE SEQUENCE [LARGE SCALE GENOMIC DNA]</scope>
    <source>
        <strain evidence="3">JCM 12398</strain>
    </source>
</reference>